<proteinExistence type="predicted"/>
<accession>A0A382T9F8</accession>
<dbReference type="EMBL" id="UINC01134889">
    <property type="protein sequence ID" value="SVD18706.1"/>
    <property type="molecule type" value="Genomic_DNA"/>
</dbReference>
<name>A0A382T9F8_9ZZZZ</name>
<dbReference type="AlphaFoldDB" id="A0A382T9F8"/>
<evidence type="ECO:0000313" key="1">
    <source>
        <dbReference type="EMBL" id="SVD18706.1"/>
    </source>
</evidence>
<sequence length="73" mass="8225">MPQQEPPPVPNDDELNAYIQTRYALLGIDISVLPEVDPEAPMDQERLLANARLILRQDAEVAAFQIDPQFNLP</sequence>
<feature type="non-terminal residue" evidence="1">
    <location>
        <position position="73"/>
    </location>
</feature>
<organism evidence="1">
    <name type="scientific">marine metagenome</name>
    <dbReference type="NCBI Taxonomy" id="408172"/>
    <lineage>
        <taxon>unclassified sequences</taxon>
        <taxon>metagenomes</taxon>
        <taxon>ecological metagenomes</taxon>
    </lineage>
</organism>
<protein>
    <submittedName>
        <fullName evidence="1">Uncharacterized protein</fullName>
    </submittedName>
</protein>
<reference evidence="1" key="1">
    <citation type="submission" date="2018-05" db="EMBL/GenBank/DDBJ databases">
        <authorList>
            <person name="Lanie J.A."/>
            <person name="Ng W.-L."/>
            <person name="Kazmierczak K.M."/>
            <person name="Andrzejewski T.M."/>
            <person name="Davidsen T.M."/>
            <person name="Wayne K.J."/>
            <person name="Tettelin H."/>
            <person name="Glass J.I."/>
            <person name="Rusch D."/>
            <person name="Podicherti R."/>
            <person name="Tsui H.-C.T."/>
            <person name="Winkler M.E."/>
        </authorList>
    </citation>
    <scope>NUCLEOTIDE SEQUENCE</scope>
</reference>
<gene>
    <name evidence="1" type="ORF">METZ01_LOCUS371560</name>
</gene>